<evidence type="ECO:0000313" key="1">
    <source>
        <dbReference type="EMBL" id="CCI10192.1"/>
    </source>
</evidence>
<sequence length="115" mass="13459">MKIIVGHVLEVCFKANYLQKWLFHRPVNSLALTHPSNNAFTYPHHATTCVRNFRDSKKEVDTCTVLLWSRSLFVLYGPYLKIPCPPLVQYSKSQCFEPVKDKYTALVYNLIRMKH</sequence>
<dbReference type="InParanoid" id="A0A024FTF3"/>
<reference evidence="1 2" key="1">
    <citation type="submission" date="2012-05" db="EMBL/GenBank/DDBJ databases">
        <title>Recombination and specialization in a pathogen metapopulation.</title>
        <authorList>
            <person name="Gardiner A."/>
            <person name="Kemen E."/>
            <person name="Schultz-Larsen T."/>
            <person name="MacLean D."/>
            <person name="Van Oosterhout C."/>
            <person name="Jones J.D.G."/>
        </authorList>
    </citation>
    <scope>NUCLEOTIDE SEQUENCE [LARGE SCALE GENOMIC DNA]</scope>
    <source>
        <strain evidence="1 2">Ac Nc2</strain>
    </source>
</reference>
<dbReference type="EMBL" id="CAIX01000135">
    <property type="protein sequence ID" value="CCI10192.1"/>
    <property type="molecule type" value="Genomic_DNA"/>
</dbReference>
<name>A0A024FTF3_9STRA</name>
<proteinExistence type="predicted"/>
<organism evidence="1 2">
    <name type="scientific">Albugo candida</name>
    <dbReference type="NCBI Taxonomy" id="65357"/>
    <lineage>
        <taxon>Eukaryota</taxon>
        <taxon>Sar</taxon>
        <taxon>Stramenopiles</taxon>
        <taxon>Oomycota</taxon>
        <taxon>Peronosporomycetes</taxon>
        <taxon>Albuginales</taxon>
        <taxon>Albuginaceae</taxon>
        <taxon>Albugo</taxon>
    </lineage>
</organism>
<protein>
    <submittedName>
        <fullName evidence="1">Uncharacterized protein</fullName>
    </submittedName>
</protein>
<accession>A0A024FTF3</accession>
<gene>
    <name evidence="1" type="ORF">BN9_075880</name>
</gene>
<dbReference type="AlphaFoldDB" id="A0A024FTF3"/>
<evidence type="ECO:0000313" key="2">
    <source>
        <dbReference type="Proteomes" id="UP000053237"/>
    </source>
</evidence>
<keyword evidence="2" id="KW-1185">Reference proteome</keyword>
<comment type="caution">
    <text evidence="1">The sequence shown here is derived from an EMBL/GenBank/DDBJ whole genome shotgun (WGS) entry which is preliminary data.</text>
</comment>
<dbReference type="Proteomes" id="UP000053237">
    <property type="component" value="Unassembled WGS sequence"/>
</dbReference>